<name>A0A8H7PZ76_MORIS</name>
<dbReference type="EMBL" id="JAEPQZ010000003">
    <property type="protein sequence ID" value="KAG2183434.1"/>
    <property type="molecule type" value="Genomic_DNA"/>
</dbReference>
<accession>A0A8H7PZ76</accession>
<gene>
    <name evidence="1" type="ORF">INT43_006440</name>
</gene>
<dbReference type="OrthoDB" id="5563016at2759"/>
<organism evidence="1 2">
    <name type="scientific">Mortierella isabellina</name>
    <name type="common">Filamentous fungus</name>
    <name type="synonym">Umbelopsis isabellina</name>
    <dbReference type="NCBI Taxonomy" id="91625"/>
    <lineage>
        <taxon>Eukaryota</taxon>
        <taxon>Fungi</taxon>
        <taxon>Fungi incertae sedis</taxon>
        <taxon>Mucoromycota</taxon>
        <taxon>Mucoromycotina</taxon>
        <taxon>Umbelopsidomycetes</taxon>
        <taxon>Umbelopsidales</taxon>
        <taxon>Umbelopsidaceae</taxon>
        <taxon>Umbelopsis</taxon>
    </lineage>
</organism>
<evidence type="ECO:0000313" key="1">
    <source>
        <dbReference type="EMBL" id="KAG2183434.1"/>
    </source>
</evidence>
<proteinExistence type="predicted"/>
<keyword evidence="2" id="KW-1185">Reference proteome</keyword>
<reference evidence="1" key="1">
    <citation type="submission" date="2020-12" db="EMBL/GenBank/DDBJ databases">
        <title>Metabolic potential, ecology and presence of endohyphal bacteria is reflected in genomic diversity of Mucoromycotina.</title>
        <authorList>
            <person name="Muszewska A."/>
            <person name="Okrasinska A."/>
            <person name="Steczkiewicz K."/>
            <person name="Drgas O."/>
            <person name="Orlowska M."/>
            <person name="Perlinska-Lenart U."/>
            <person name="Aleksandrzak-Piekarczyk T."/>
            <person name="Szatraj K."/>
            <person name="Zielenkiewicz U."/>
            <person name="Pilsyk S."/>
            <person name="Malc E."/>
            <person name="Mieczkowski P."/>
            <person name="Kruszewska J.S."/>
            <person name="Biernat P."/>
            <person name="Pawlowska J."/>
        </authorList>
    </citation>
    <scope>NUCLEOTIDE SEQUENCE</scope>
    <source>
        <strain evidence="1">WA0000067209</strain>
    </source>
</reference>
<dbReference type="Proteomes" id="UP000654370">
    <property type="component" value="Unassembled WGS sequence"/>
</dbReference>
<evidence type="ECO:0000313" key="2">
    <source>
        <dbReference type="Proteomes" id="UP000654370"/>
    </source>
</evidence>
<dbReference type="AlphaFoldDB" id="A0A8H7PZ76"/>
<protein>
    <submittedName>
        <fullName evidence="1">Uncharacterized protein</fullName>
    </submittedName>
</protein>
<comment type="caution">
    <text evidence="1">The sequence shown here is derived from an EMBL/GenBank/DDBJ whole genome shotgun (WGS) entry which is preliminary data.</text>
</comment>
<sequence length="224" mass="26145">MPADPSHIAAYRIPFSVAVRKAFDLPRHKYSFVEEPNGKYFFTSSNVKEWWSAVKSTIHTPKKRKSRQVVPSEFSTRRTTALKPILKKASSFSNDYDIPHMSELYYASQLSMPKLKTMPVPWLHLYPAPMGYYSMDNFHIQDSMNYPEPAYQQGLKRQSSVVWNEEVEIIPALSSSKYNRKPLDNATYMNLNQETKSAIRDELNYYKMNEMVVHEMSMSHTVFH</sequence>